<dbReference type="EMBL" id="BAAATR010000003">
    <property type="protein sequence ID" value="GAA2232514.1"/>
    <property type="molecule type" value="Genomic_DNA"/>
</dbReference>
<proteinExistence type="predicted"/>
<keyword evidence="9" id="KW-1185">Reference proteome</keyword>
<evidence type="ECO:0000256" key="5">
    <source>
        <dbReference type="ARBA" id="ARBA00023136"/>
    </source>
</evidence>
<feature type="transmembrane region" description="Helical" evidence="6">
    <location>
        <begin position="6"/>
        <end position="26"/>
    </location>
</feature>
<evidence type="ECO:0000256" key="1">
    <source>
        <dbReference type="ARBA" id="ARBA00004651"/>
    </source>
</evidence>
<protein>
    <recommendedName>
        <fullName evidence="7">Type II secretion system protein GspF domain-containing protein</fullName>
    </recommendedName>
</protein>
<evidence type="ECO:0000256" key="4">
    <source>
        <dbReference type="ARBA" id="ARBA00022989"/>
    </source>
</evidence>
<evidence type="ECO:0000313" key="8">
    <source>
        <dbReference type="EMBL" id="GAA2232514.1"/>
    </source>
</evidence>
<sequence>MVGVGAAAVVGGPVGLSAGVLLALAAKRWLPRVRSPAERRTALEQEQLSRQLPLTAELLAACLGSCSSPGEAAVAVAASVSAPMSDRLAGVAAELSLGAPPEVCWERLGADCPTLAPLARCLVRTSTSGSPPAAPLIGLAQTQREAVRRAAHVRVRRAGVLATAPLGVCFLPAFILIGVVPVVIGLTSLFAKRI</sequence>
<keyword evidence="2" id="KW-1003">Cell membrane</keyword>
<organism evidence="8 9">
    <name type="scientific">Kitasatospora cystarginea</name>
    <dbReference type="NCBI Taxonomy" id="58350"/>
    <lineage>
        <taxon>Bacteria</taxon>
        <taxon>Bacillati</taxon>
        <taxon>Actinomycetota</taxon>
        <taxon>Actinomycetes</taxon>
        <taxon>Kitasatosporales</taxon>
        <taxon>Streptomycetaceae</taxon>
        <taxon>Kitasatospora</taxon>
    </lineage>
</organism>
<reference evidence="9" key="1">
    <citation type="journal article" date="2019" name="Int. J. Syst. Evol. Microbiol.">
        <title>The Global Catalogue of Microorganisms (GCM) 10K type strain sequencing project: providing services to taxonomists for standard genome sequencing and annotation.</title>
        <authorList>
            <consortium name="The Broad Institute Genomics Platform"/>
            <consortium name="The Broad Institute Genome Sequencing Center for Infectious Disease"/>
            <person name="Wu L."/>
            <person name="Ma J."/>
        </authorList>
    </citation>
    <scope>NUCLEOTIDE SEQUENCE [LARGE SCALE GENOMIC DNA]</scope>
    <source>
        <strain evidence="9">JCM 7356</strain>
    </source>
</reference>
<gene>
    <name evidence="8" type="ORF">GCM10010430_11410</name>
</gene>
<dbReference type="PANTHER" id="PTHR35007">
    <property type="entry name" value="INTEGRAL MEMBRANE PROTEIN-RELATED"/>
    <property type="match status" value="1"/>
</dbReference>
<dbReference type="Proteomes" id="UP001500305">
    <property type="component" value="Unassembled WGS sequence"/>
</dbReference>
<dbReference type="PANTHER" id="PTHR35007:SF3">
    <property type="entry name" value="POSSIBLE CONSERVED ALANINE RICH MEMBRANE PROTEIN"/>
    <property type="match status" value="1"/>
</dbReference>
<dbReference type="InterPro" id="IPR018076">
    <property type="entry name" value="T2SS_GspF_dom"/>
</dbReference>
<evidence type="ECO:0000256" key="3">
    <source>
        <dbReference type="ARBA" id="ARBA00022692"/>
    </source>
</evidence>
<evidence type="ECO:0000259" key="7">
    <source>
        <dbReference type="Pfam" id="PF00482"/>
    </source>
</evidence>
<evidence type="ECO:0000256" key="2">
    <source>
        <dbReference type="ARBA" id="ARBA00022475"/>
    </source>
</evidence>
<feature type="transmembrane region" description="Helical" evidence="6">
    <location>
        <begin position="158"/>
        <end position="191"/>
    </location>
</feature>
<keyword evidence="5 6" id="KW-0472">Membrane</keyword>
<keyword evidence="3 6" id="KW-0812">Transmembrane</keyword>
<comment type="caution">
    <text evidence="8">The sequence shown here is derived from an EMBL/GenBank/DDBJ whole genome shotgun (WGS) entry which is preliminary data.</text>
</comment>
<accession>A0ABP5QDR0</accession>
<evidence type="ECO:0000256" key="6">
    <source>
        <dbReference type="SAM" id="Phobius"/>
    </source>
</evidence>
<feature type="domain" description="Type II secretion system protein GspF" evidence="7">
    <location>
        <begin position="57"/>
        <end position="179"/>
    </location>
</feature>
<evidence type="ECO:0000313" key="9">
    <source>
        <dbReference type="Proteomes" id="UP001500305"/>
    </source>
</evidence>
<dbReference type="Pfam" id="PF00482">
    <property type="entry name" value="T2SSF"/>
    <property type="match status" value="1"/>
</dbReference>
<comment type="subcellular location">
    <subcellularLocation>
        <location evidence="1">Cell membrane</location>
        <topology evidence="1">Multi-pass membrane protein</topology>
    </subcellularLocation>
</comment>
<name>A0ABP5QDR0_9ACTN</name>
<keyword evidence="4 6" id="KW-1133">Transmembrane helix</keyword>